<dbReference type="SUPFAM" id="SSF51069">
    <property type="entry name" value="Carbonic anhydrase"/>
    <property type="match status" value="1"/>
</dbReference>
<organism evidence="2 3">
    <name type="scientific">Prorocentrum cordatum</name>
    <dbReference type="NCBI Taxonomy" id="2364126"/>
    <lineage>
        <taxon>Eukaryota</taxon>
        <taxon>Sar</taxon>
        <taxon>Alveolata</taxon>
        <taxon>Dinophyceae</taxon>
        <taxon>Prorocentrales</taxon>
        <taxon>Prorocentraceae</taxon>
        <taxon>Prorocentrum</taxon>
    </lineage>
</organism>
<protein>
    <submittedName>
        <fullName evidence="2">Uncharacterized protein</fullName>
    </submittedName>
</protein>
<comment type="caution">
    <text evidence="2">The sequence shown here is derived from an EMBL/GenBank/DDBJ whole genome shotgun (WGS) entry which is preliminary data.</text>
</comment>
<sequence length="309" mass="34507">EAATRAVRAGAPLTRAGSSRRRSGAGRSSRSRGLNRPPCTPNVRWLLTDRPIVARLEHIEELIRATLLRDPDGGFMDDGLIGDSRETQSSENRRLERVRLFNRFRSRSSLRRACWRRRARSGSAYGNLRIEKVYGTGGAASCPAIWACRIARYSKLFCACSFAILWGTVDAATEMQWWDEGRRQKDASTFEVDGDDHTFDESDERSWFRGGLDTCGRARTPRLWTMIGASIDLESGAMAVGEDGDRVGRQLIASPDKFAVHPALLQRVQVSDFAVDRDLRLPPKKKLASGGSRDKGKAAIDLRSLRRRA</sequence>
<dbReference type="InterPro" id="IPR036398">
    <property type="entry name" value="CA_dom_sf"/>
</dbReference>
<reference evidence="2" key="1">
    <citation type="submission" date="2023-10" db="EMBL/GenBank/DDBJ databases">
        <authorList>
            <person name="Chen Y."/>
            <person name="Shah S."/>
            <person name="Dougan E. K."/>
            <person name="Thang M."/>
            <person name="Chan C."/>
        </authorList>
    </citation>
    <scope>NUCLEOTIDE SEQUENCE [LARGE SCALE GENOMIC DNA]</scope>
</reference>
<dbReference type="EMBL" id="CAUYUJ010010557">
    <property type="protein sequence ID" value="CAK0829699.1"/>
    <property type="molecule type" value="Genomic_DNA"/>
</dbReference>
<feature type="region of interest" description="Disordered" evidence="1">
    <location>
        <begin position="1"/>
        <end position="40"/>
    </location>
</feature>
<proteinExistence type="predicted"/>
<evidence type="ECO:0000313" key="3">
    <source>
        <dbReference type="Proteomes" id="UP001189429"/>
    </source>
</evidence>
<feature type="region of interest" description="Disordered" evidence="1">
    <location>
        <begin position="283"/>
        <end position="309"/>
    </location>
</feature>
<dbReference type="Proteomes" id="UP001189429">
    <property type="component" value="Unassembled WGS sequence"/>
</dbReference>
<feature type="compositionally biased region" description="Basic and acidic residues" evidence="1">
    <location>
        <begin position="292"/>
        <end position="309"/>
    </location>
</feature>
<accession>A0ABN9SGV9</accession>
<evidence type="ECO:0000256" key="1">
    <source>
        <dbReference type="SAM" id="MobiDB-lite"/>
    </source>
</evidence>
<keyword evidence="3" id="KW-1185">Reference proteome</keyword>
<name>A0ABN9SGV9_9DINO</name>
<evidence type="ECO:0000313" key="2">
    <source>
        <dbReference type="EMBL" id="CAK0829699.1"/>
    </source>
</evidence>
<feature type="non-terminal residue" evidence="2">
    <location>
        <position position="1"/>
    </location>
</feature>
<gene>
    <name evidence="2" type="ORF">PCOR1329_LOCUS28553</name>
</gene>